<dbReference type="PANTHER" id="PTHR24421:SF62">
    <property type="entry name" value="SENSORY TRANSDUCTION HISTIDINE KINASE"/>
    <property type="match status" value="1"/>
</dbReference>
<keyword evidence="9" id="KW-0479">Metal-binding</keyword>
<evidence type="ECO:0000256" key="9">
    <source>
        <dbReference type="ARBA" id="ARBA00022723"/>
    </source>
</evidence>
<protein>
    <recommendedName>
        <fullName evidence="5">Oxygen sensor histidine kinase NreB</fullName>
        <ecNumber evidence="4">2.7.13.3</ecNumber>
    </recommendedName>
    <alternativeName>
        <fullName evidence="15">Nitrogen regulation protein B</fullName>
    </alternativeName>
</protein>
<reference evidence="18 19" key="1">
    <citation type="submission" date="2019-07" db="EMBL/GenBank/DDBJ databases">
        <title>Lentzea xizangensis sp. nov., isolated from Qinghai-Tibetan Plateau Soils.</title>
        <authorList>
            <person name="Huang J."/>
        </authorList>
    </citation>
    <scope>NUCLEOTIDE SEQUENCE [LARGE SCALE GENOMIC DNA]</scope>
    <source>
        <strain evidence="18 19">FXJ1.1311</strain>
    </source>
</reference>
<keyword evidence="6" id="KW-0004">4Fe-4S</keyword>
<accession>A0A563EQN9</accession>
<evidence type="ECO:0000256" key="13">
    <source>
        <dbReference type="ARBA" id="ARBA00023014"/>
    </source>
</evidence>
<evidence type="ECO:0000256" key="16">
    <source>
        <dbReference type="SAM" id="Phobius"/>
    </source>
</evidence>
<evidence type="ECO:0000256" key="8">
    <source>
        <dbReference type="ARBA" id="ARBA00022679"/>
    </source>
</evidence>
<dbReference type="PROSITE" id="PS50109">
    <property type="entry name" value="HIS_KIN"/>
    <property type="match status" value="1"/>
</dbReference>
<dbReference type="EMBL" id="VOBR01000014">
    <property type="protein sequence ID" value="TWP49981.1"/>
    <property type="molecule type" value="Genomic_DNA"/>
</dbReference>
<dbReference type="InterPro" id="IPR011712">
    <property type="entry name" value="Sig_transdc_His_kin_sub3_dim/P"/>
</dbReference>
<dbReference type="Proteomes" id="UP000316639">
    <property type="component" value="Unassembled WGS sequence"/>
</dbReference>
<dbReference type="InterPro" id="IPR005467">
    <property type="entry name" value="His_kinase_dom"/>
</dbReference>
<evidence type="ECO:0000256" key="4">
    <source>
        <dbReference type="ARBA" id="ARBA00012438"/>
    </source>
</evidence>
<keyword evidence="16" id="KW-0472">Membrane</keyword>
<gene>
    <name evidence="18" type="ORF">FKR81_22385</name>
</gene>
<keyword evidence="16" id="KW-0812">Transmembrane</keyword>
<dbReference type="SUPFAM" id="SSF55874">
    <property type="entry name" value="ATPase domain of HSP90 chaperone/DNA topoisomerase II/histidine kinase"/>
    <property type="match status" value="1"/>
</dbReference>
<keyword evidence="11" id="KW-0408">Iron</keyword>
<comment type="subcellular location">
    <subcellularLocation>
        <location evidence="3">Cytoplasm</location>
    </subcellularLocation>
</comment>
<dbReference type="CDD" id="cd16917">
    <property type="entry name" value="HATPase_UhpB-NarQ-NarX-like"/>
    <property type="match status" value="1"/>
</dbReference>
<feature type="transmembrane region" description="Helical" evidence="16">
    <location>
        <begin position="77"/>
        <end position="106"/>
    </location>
</feature>
<dbReference type="InterPro" id="IPR003594">
    <property type="entry name" value="HATPase_dom"/>
</dbReference>
<organism evidence="18 19">
    <name type="scientific">Lentzea tibetensis</name>
    <dbReference type="NCBI Taxonomy" id="2591470"/>
    <lineage>
        <taxon>Bacteria</taxon>
        <taxon>Bacillati</taxon>
        <taxon>Actinomycetota</taxon>
        <taxon>Actinomycetes</taxon>
        <taxon>Pseudonocardiales</taxon>
        <taxon>Pseudonocardiaceae</taxon>
        <taxon>Lentzea</taxon>
    </lineage>
</organism>
<name>A0A563EQN9_9PSEU</name>
<comment type="catalytic activity">
    <reaction evidence="1">
        <text>ATP + protein L-histidine = ADP + protein N-phospho-L-histidine.</text>
        <dbReference type="EC" id="2.7.13.3"/>
    </reaction>
</comment>
<evidence type="ECO:0000256" key="14">
    <source>
        <dbReference type="ARBA" id="ARBA00024827"/>
    </source>
</evidence>
<evidence type="ECO:0000313" key="18">
    <source>
        <dbReference type="EMBL" id="TWP49981.1"/>
    </source>
</evidence>
<keyword evidence="13" id="KW-0411">Iron-sulfur</keyword>
<evidence type="ECO:0000256" key="15">
    <source>
        <dbReference type="ARBA" id="ARBA00030800"/>
    </source>
</evidence>
<evidence type="ECO:0000256" key="5">
    <source>
        <dbReference type="ARBA" id="ARBA00017322"/>
    </source>
</evidence>
<feature type="transmembrane region" description="Helical" evidence="16">
    <location>
        <begin position="113"/>
        <end position="136"/>
    </location>
</feature>
<dbReference type="SMART" id="SM00387">
    <property type="entry name" value="HATPase_c"/>
    <property type="match status" value="1"/>
</dbReference>
<evidence type="ECO:0000256" key="3">
    <source>
        <dbReference type="ARBA" id="ARBA00004496"/>
    </source>
</evidence>
<dbReference type="GO" id="GO:0005737">
    <property type="term" value="C:cytoplasm"/>
    <property type="evidence" value="ECO:0007669"/>
    <property type="project" value="UniProtKB-SubCell"/>
</dbReference>
<keyword evidence="19" id="KW-1185">Reference proteome</keyword>
<dbReference type="Gene3D" id="1.20.5.1930">
    <property type="match status" value="1"/>
</dbReference>
<dbReference type="EC" id="2.7.13.3" evidence="4"/>
<dbReference type="GO" id="GO:0000155">
    <property type="term" value="F:phosphorelay sensor kinase activity"/>
    <property type="evidence" value="ECO:0007669"/>
    <property type="project" value="InterPro"/>
</dbReference>
<dbReference type="InterPro" id="IPR004358">
    <property type="entry name" value="Sig_transdc_His_kin-like_C"/>
</dbReference>
<dbReference type="PANTHER" id="PTHR24421">
    <property type="entry name" value="NITRATE/NITRITE SENSOR PROTEIN NARX-RELATED"/>
    <property type="match status" value="1"/>
</dbReference>
<proteinExistence type="predicted"/>
<dbReference type="PIRSF" id="PIRSF037434">
    <property type="entry name" value="STHK_ChrS"/>
    <property type="match status" value="1"/>
</dbReference>
<keyword evidence="8" id="KW-0808">Transferase</keyword>
<evidence type="ECO:0000256" key="12">
    <source>
        <dbReference type="ARBA" id="ARBA00023012"/>
    </source>
</evidence>
<comment type="caution">
    <text evidence="18">The sequence shown here is derived from an EMBL/GenBank/DDBJ whole genome shotgun (WGS) entry which is preliminary data.</text>
</comment>
<comment type="function">
    <text evidence="14">Member of the two-component regulatory system NreB/NreC involved in the control of dissimilatory nitrate/nitrite reduction in response to oxygen. NreB functions as a direct oxygen sensor histidine kinase which is autophosphorylated, in the absence of oxygen, probably at the conserved histidine residue, and transfers its phosphate group probably to a conserved aspartate residue of NreC. NreB/NreC activates the expression of the nitrate (narGHJI) and nitrite (nir) reductase operons, as well as the putative nitrate transporter gene narT.</text>
</comment>
<feature type="domain" description="Histidine kinase" evidence="17">
    <location>
        <begin position="267"/>
        <end position="353"/>
    </location>
</feature>
<dbReference type="GO" id="GO:0016020">
    <property type="term" value="C:membrane"/>
    <property type="evidence" value="ECO:0007669"/>
    <property type="project" value="InterPro"/>
</dbReference>
<dbReference type="InterPro" id="IPR036890">
    <property type="entry name" value="HATPase_C_sf"/>
</dbReference>
<dbReference type="InterPro" id="IPR017205">
    <property type="entry name" value="Sig_transdc_His_kinase_ChrS"/>
</dbReference>
<dbReference type="GO" id="GO:0051539">
    <property type="term" value="F:4 iron, 4 sulfur cluster binding"/>
    <property type="evidence" value="ECO:0007669"/>
    <property type="project" value="UniProtKB-KW"/>
</dbReference>
<dbReference type="AlphaFoldDB" id="A0A563EQN9"/>
<dbReference type="Pfam" id="PF02518">
    <property type="entry name" value="HATPase_c"/>
    <property type="match status" value="1"/>
</dbReference>
<dbReference type="GO" id="GO:0046872">
    <property type="term" value="F:metal ion binding"/>
    <property type="evidence" value="ECO:0007669"/>
    <property type="project" value="UniProtKB-KW"/>
</dbReference>
<evidence type="ECO:0000256" key="1">
    <source>
        <dbReference type="ARBA" id="ARBA00000085"/>
    </source>
</evidence>
<evidence type="ECO:0000256" key="6">
    <source>
        <dbReference type="ARBA" id="ARBA00022485"/>
    </source>
</evidence>
<dbReference type="PRINTS" id="PR00344">
    <property type="entry name" value="BCTRLSENSOR"/>
</dbReference>
<comment type="cofactor">
    <cofactor evidence="2">
        <name>[4Fe-4S] cluster</name>
        <dbReference type="ChEBI" id="CHEBI:49883"/>
    </cofactor>
</comment>
<keyword evidence="10 18" id="KW-0418">Kinase</keyword>
<evidence type="ECO:0000313" key="19">
    <source>
        <dbReference type="Proteomes" id="UP000316639"/>
    </source>
</evidence>
<dbReference type="GO" id="GO:0046983">
    <property type="term" value="F:protein dimerization activity"/>
    <property type="evidence" value="ECO:0007669"/>
    <property type="project" value="InterPro"/>
</dbReference>
<evidence type="ECO:0000256" key="7">
    <source>
        <dbReference type="ARBA" id="ARBA00022490"/>
    </source>
</evidence>
<dbReference type="OrthoDB" id="144293at2"/>
<keyword evidence="16" id="KW-1133">Transmembrane helix</keyword>
<keyword evidence="12" id="KW-0902">Two-component regulatory system</keyword>
<sequence length="355" mass="37955">MRGPVRALSLVLHSRAEAHVDTQRFDRIVRTGFFVVLAACTVRYLWWSGLVTSALPVVCGAAVLGLAFAFTTGRAGLVAVLVGWVVLTLVAASFTWLAVPFFFLVLRTFPARTALVLVVGITAFAAVEGTVHALTAWDPSPIIAPVAIAVLAFVLFRNLHEAGRLTERVRLSREIHDTLAQGLSSMHLLLHAADQEWDTAPGKAREHVRQAARTAQENLAEARRFVRELAPPALDGGSLPDALSRLTDDVRIVGEPYPVHVDVEIAVLRVAQNALANVKQHASASRVVVTLTYLNGELTLDVCDDGVGFDASACRGFGLRATEQRVQALGGRVTVESAPGEGTVLALSLPTRGGS</sequence>
<dbReference type="Pfam" id="PF07730">
    <property type="entry name" value="HisKA_3"/>
    <property type="match status" value="1"/>
</dbReference>
<evidence type="ECO:0000256" key="11">
    <source>
        <dbReference type="ARBA" id="ARBA00023004"/>
    </source>
</evidence>
<evidence type="ECO:0000259" key="17">
    <source>
        <dbReference type="PROSITE" id="PS50109"/>
    </source>
</evidence>
<evidence type="ECO:0000256" key="2">
    <source>
        <dbReference type="ARBA" id="ARBA00001966"/>
    </source>
</evidence>
<dbReference type="Gene3D" id="3.30.565.10">
    <property type="entry name" value="Histidine kinase-like ATPase, C-terminal domain"/>
    <property type="match status" value="1"/>
</dbReference>
<feature type="transmembrane region" description="Helical" evidence="16">
    <location>
        <begin position="53"/>
        <end position="71"/>
    </location>
</feature>
<feature type="transmembrane region" description="Helical" evidence="16">
    <location>
        <begin position="142"/>
        <end position="160"/>
    </location>
</feature>
<evidence type="ECO:0000256" key="10">
    <source>
        <dbReference type="ARBA" id="ARBA00022777"/>
    </source>
</evidence>
<dbReference type="InterPro" id="IPR050482">
    <property type="entry name" value="Sensor_HK_TwoCompSys"/>
</dbReference>
<keyword evidence="7" id="KW-0963">Cytoplasm</keyword>